<reference evidence="1" key="1">
    <citation type="submission" date="2023-03" db="EMBL/GenBank/DDBJ databases">
        <title>Massive genome expansion in bonnet fungi (Mycena s.s.) driven by repeated elements and novel gene families across ecological guilds.</title>
        <authorList>
            <consortium name="Lawrence Berkeley National Laboratory"/>
            <person name="Harder C.B."/>
            <person name="Miyauchi S."/>
            <person name="Viragh M."/>
            <person name="Kuo A."/>
            <person name="Thoen E."/>
            <person name="Andreopoulos B."/>
            <person name="Lu D."/>
            <person name="Skrede I."/>
            <person name="Drula E."/>
            <person name="Henrissat B."/>
            <person name="Morin E."/>
            <person name="Kohler A."/>
            <person name="Barry K."/>
            <person name="LaButti K."/>
            <person name="Morin E."/>
            <person name="Salamov A."/>
            <person name="Lipzen A."/>
            <person name="Mereny Z."/>
            <person name="Hegedus B."/>
            <person name="Baldrian P."/>
            <person name="Stursova M."/>
            <person name="Weitz H."/>
            <person name="Taylor A."/>
            <person name="Grigoriev I.V."/>
            <person name="Nagy L.G."/>
            <person name="Martin F."/>
            <person name="Kauserud H."/>
        </authorList>
    </citation>
    <scope>NUCLEOTIDE SEQUENCE</scope>
    <source>
        <strain evidence="1">CBHHK067</strain>
    </source>
</reference>
<evidence type="ECO:0000313" key="2">
    <source>
        <dbReference type="Proteomes" id="UP001221757"/>
    </source>
</evidence>
<comment type="caution">
    <text evidence="1">The sequence shown here is derived from an EMBL/GenBank/DDBJ whole genome shotgun (WGS) entry which is preliminary data.</text>
</comment>
<dbReference type="AlphaFoldDB" id="A0AAD7CSH2"/>
<accession>A0AAD7CSH2</accession>
<dbReference type="Proteomes" id="UP001221757">
    <property type="component" value="Unassembled WGS sequence"/>
</dbReference>
<proteinExistence type="predicted"/>
<gene>
    <name evidence="1" type="ORF">B0H17DRAFT_1144522</name>
</gene>
<name>A0AAD7CSH2_MYCRO</name>
<sequence length="223" mass="23626">MLPMGGSRENGVWIHNALNKSGGKVQKGGHYQSGWDIPAGGMSHRGCPTLEEVPLVGDAPQGCLGYPVSHSGGAFKVHSTYKAKVPLCGTIGGGGGGAFNVEVEVHPTCKAKVHPCRTIGGGGGASDVQGKGAPVWNNRGRCSLWPMDVPRPGTPAKKGKRFARLQQVGCPWLNGGMSPGEQWDVPTKWEEPLEKDILGSAPRLQPGLHLTWLGRASELGRWW</sequence>
<protein>
    <submittedName>
        <fullName evidence="1">Uncharacterized protein</fullName>
    </submittedName>
</protein>
<organism evidence="1 2">
    <name type="scientific">Mycena rosella</name>
    <name type="common">Pink bonnet</name>
    <name type="synonym">Agaricus rosellus</name>
    <dbReference type="NCBI Taxonomy" id="1033263"/>
    <lineage>
        <taxon>Eukaryota</taxon>
        <taxon>Fungi</taxon>
        <taxon>Dikarya</taxon>
        <taxon>Basidiomycota</taxon>
        <taxon>Agaricomycotina</taxon>
        <taxon>Agaricomycetes</taxon>
        <taxon>Agaricomycetidae</taxon>
        <taxon>Agaricales</taxon>
        <taxon>Marasmiineae</taxon>
        <taxon>Mycenaceae</taxon>
        <taxon>Mycena</taxon>
    </lineage>
</organism>
<evidence type="ECO:0000313" key="1">
    <source>
        <dbReference type="EMBL" id="KAJ7661799.1"/>
    </source>
</evidence>
<dbReference type="EMBL" id="JARKIE010000246">
    <property type="protein sequence ID" value="KAJ7661799.1"/>
    <property type="molecule type" value="Genomic_DNA"/>
</dbReference>
<keyword evidence="2" id="KW-1185">Reference proteome</keyword>